<dbReference type="OrthoDB" id="5916028at2"/>
<proteinExistence type="predicted"/>
<keyword evidence="1" id="KW-0472">Membrane</keyword>
<dbReference type="RefSeq" id="WP_103881634.1">
    <property type="nucleotide sequence ID" value="NZ_FNVG01000020.1"/>
</dbReference>
<keyword evidence="2" id="KW-1185">Reference proteome</keyword>
<dbReference type="InterPro" id="IPR035288">
    <property type="entry name" value="ToxS"/>
</dbReference>
<evidence type="ECO:0000313" key="2">
    <source>
        <dbReference type="Proteomes" id="UP000236721"/>
    </source>
</evidence>
<keyword evidence="1" id="KW-0812">Transmembrane</keyword>
<protein>
    <submittedName>
        <fullName evidence="1">Transmembrane regulatory protein ToxS</fullName>
    </submittedName>
</protein>
<sequence length="172" mass="20062">MKILLTLIILTLSAVYSWWLYDRSDLNIERVLTSTEWQTNIQGLVIPHYIMVAEPMSLRDLNVKSQVRYLPNGTYLQELTVIWSNLHTGSISHLKISEYGTWTFNDSYLMKSTSKFRETSVSQTELFNAEHVELIKKLLKLEAQKSRRIDVINRKTLLLTTLNQETSLLFSH</sequence>
<dbReference type="Pfam" id="PF17323">
    <property type="entry name" value="ToxS"/>
    <property type="match status" value="1"/>
</dbReference>
<evidence type="ECO:0000313" key="1">
    <source>
        <dbReference type="EMBL" id="SEG56905.1"/>
    </source>
</evidence>
<accession>A0A1H6B934</accession>
<reference evidence="2" key="1">
    <citation type="submission" date="2016-10" db="EMBL/GenBank/DDBJ databases">
        <authorList>
            <person name="Varghese N."/>
            <person name="Submissions S."/>
        </authorList>
    </citation>
    <scope>NUCLEOTIDE SEQUENCE [LARGE SCALE GENOMIC DNA]</scope>
    <source>
        <strain evidence="2">CGMCC 1.7062</strain>
    </source>
</reference>
<dbReference type="EMBL" id="FNVG01000020">
    <property type="protein sequence ID" value="SEG56905.1"/>
    <property type="molecule type" value="Genomic_DNA"/>
</dbReference>
<name>A0A1H6B934_9VIBR</name>
<dbReference type="Proteomes" id="UP000236721">
    <property type="component" value="Unassembled WGS sequence"/>
</dbReference>
<dbReference type="AlphaFoldDB" id="A0A1H6B934"/>
<gene>
    <name evidence="1" type="ORF">SAMN04488244_12031</name>
</gene>
<dbReference type="GO" id="GO:0016020">
    <property type="term" value="C:membrane"/>
    <property type="evidence" value="ECO:0007669"/>
    <property type="project" value="InterPro"/>
</dbReference>
<organism evidence="1 2">
    <name type="scientific">Vibrio hangzhouensis</name>
    <dbReference type="NCBI Taxonomy" id="462991"/>
    <lineage>
        <taxon>Bacteria</taxon>
        <taxon>Pseudomonadati</taxon>
        <taxon>Pseudomonadota</taxon>
        <taxon>Gammaproteobacteria</taxon>
        <taxon>Vibrionales</taxon>
        <taxon>Vibrionaceae</taxon>
        <taxon>Vibrio</taxon>
    </lineage>
</organism>